<evidence type="ECO:0000313" key="3">
    <source>
        <dbReference type="EMBL" id="WSA34681.1"/>
    </source>
</evidence>
<evidence type="ECO:0000313" key="4">
    <source>
        <dbReference type="Proteomes" id="UP000199343"/>
    </source>
</evidence>
<reference evidence="3 5" key="2">
    <citation type="submission" date="2022-10" db="EMBL/GenBank/DDBJ databases">
        <title>The complete genomes of actinobacterial strains from the NBC collection.</title>
        <authorList>
            <person name="Joergensen T.S."/>
            <person name="Alvarez Arevalo M."/>
            <person name="Sterndorff E.B."/>
            <person name="Faurdal D."/>
            <person name="Vuksanovic O."/>
            <person name="Mourched A.-S."/>
            <person name="Charusanti P."/>
            <person name="Shaw S."/>
            <person name="Blin K."/>
            <person name="Weber T."/>
        </authorList>
    </citation>
    <scope>NUCLEOTIDE SEQUENCE [LARGE SCALE GENOMIC DNA]</scope>
    <source>
        <strain evidence="3 5">NBC 01809</strain>
    </source>
</reference>
<evidence type="ECO:0000259" key="1">
    <source>
        <dbReference type="Pfam" id="PF12867"/>
    </source>
</evidence>
<dbReference type="Gene3D" id="1.20.120.450">
    <property type="entry name" value="dinb family like domain"/>
    <property type="match status" value="1"/>
</dbReference>
<evidence type="ECO:0000313" key="2">
    <source>
        <dbReference type="EMBL" id="SCL56553.1"/>
    </source>
</evidence>
<dbReference type="OrthoDB" id="5022306at2"/>
<dbReference type="Proteomes" id="UP001334804">
    <property type="component" value="Chromosome"/>
</dbReference>
<dbReference type="InterPro" id="IPR024775">
    <property type="entry name" value="DinB-like"/>
</dbReference>
<dbReference type="EMBL" id="FMIC01000002">
    <property type="protein sequence ID" value="SCL56553.1"/>
    <property type="molecule type" value="Genomic_DNA"/>
</dbReference>
<dbReference type="Pfam" id="PF12867">
    <property type="entry name" value="DinB_2"/>
    <property type="match status" value="1"/>
</dbReference>
<dbReference type="RefSeq" id="WP_091624452.1">
    <property type="nucleotide sequence ID" value="NZ_CP109071.1"/>
</dbReference>
<evidence type="ECO:0000313" key="5">
    <source>
        <dbReference type="Proteomes" id="UP001334804"/>
    </source>
</evidence>
<name>A0A1C6URR9_9ACTN</name>
<organism evidence="2 4">
    <name type="scientific">Micromonospora peucetia</name>
    <dbReference type="NCBI Taxonomy" id="47871"/>
    <lineage>
        <taxon>Bacteria</taxon>
        <taxon>Bacillati</taxon>
        <taxon>Actinomycetota</taxon>
        <taxon>Actinomycetes</taxon>
        <taxon>Micromonosporales</taxon>
        <taxon>Micromonosporaceae</taxon>
        <taxon>Micromonospora</taxon>
    </lineage>
</organism>
<sequence length="194" mass="21582">MTDQTWNPLLRDQLAWHWDNQLRDRLGGLTDDEYFWEPTPGCWNVRPRGTGTAPVQAGAGAMTIDFAMPMPDPPPFTTIAWRLGHVIVGVLAVRNAAHFGRAPTDYQSFEYAATATEALAQLDTEYAAWQAGVESLGETGLARPCGAAEGPYAERPLAELVLHINREMIHHLAEVCLLRDLHLHTRQQTRQEAS</sequence>
<feature type="domain" description="DinB-like" evidence="1">
    <location>
        <begin position="13"/>
        <end position="174"/>
    </location>
</feature>
<dbReference type="InterPro" id="IPR034660">
    <property type="entry name" value="DinB/YfiT-like"/>
</dbReference>
<protein>
    <submittedName>
        <fullName evidence="3">DinB family protein</fullName>
    </submittedName>
    <submittedName>
        <fullName evidence="2">DinB superfamily protein</fullName>
    </submittedName>
</protein>
<accession>A0A1C6URR9</accession>
<gene>
    <name evidence="2" type="ORF">GA0070608_1671</name>
    <name evidence="3" type="ORF">OIE14_11835</name>
</gene>
<keyword evidence="5" id="KW-1185">Reference proteome</keyword>
<dbReference type="EMBL" id="CP109071">
    <property type="protein sequence ID" value="WSA34681.1"/>
    <property type="molecule type" value="Genomic_DNA"/>
</dbReference>
<dbReference type="SUPFAM" id="SSF109854">
    <property type="entry name" value="DinB/YfiT-like putative metalloenzymes"/>
    <property type="match status" value="1"/>
</dbReference>
<dbReference type="AlphaFoldDB" id="A0A1C6URR9"/>
<reference evidence="2 4" key="1">
    <citation type="submission" date="2016-06" db="EMBL/GenBank/DDBJ databases">
        <authorList>
            <person name="Kjaerup R.B."/>
            <person name="Dalgaard T.S."/>
            <person name="Juul-Madsen H.R."/>
        </authorList>
    </citation>
    <scope>NUCLEOTIDE SEQUENCE [LARGE SCALE GENOMIC DNA]</scope>
    <source>
        <strain evidence="2 4">DSM 43363</strain>
    </source>
</reference>
<dbReference type="STRING" id="47871.GA0070608_1671"/>
<proteinExistence type="predicted"/>
<dbReference type="Proteomes" id="UP000199343">
    <property type="component" value="Unassembled WGS sequence"/>
</dbReference>